<organism evidence="1">
    <name type="scientific">hydrothermal vent metagenome</name>
    <dbReference type="NCBI Taxonomy" id="652676"/>
    <lineage>
        <taxon>unclassified sequences</taxon>
        <taxon>metagenomes</taxon>
        <taxon>ecological metagenomes</taxon>
    </lineage>
</organism>
<name>A0A3B1DNQ3_9ZZZZ</name>
<dbReference type="AlphaFoldDB" id="A0A3B1DNQ3"/>
<evidence type="ECO:0000313" key="1">
    <source>
        <dbReference type="EMBL" id="VAX42402.1"/>
    </source>
</evidence>
<dbReference type="PROSITE" id="PS51257">
    <property type="entry name" value="PROKAR_LIPOPROTEIN"/>
    <property type="match status" value="1"/>
</dbReference>
<sequence length="357" mass="40130">MFANRILFSMMISCFACSLSGCAWTMLDATAVHNPIQALGGSGKVYIPNRQRPALSGEQITSATPQQLAAFYSPIIVQQFKEVSDKGYRYPHDSDLIGEPFLTPTGKRDPITNIDVSQPTMYALYENGQVAGRLHKQLTYTVWYPRHPRTKNFDIEPGHIDSGVVRITLDDNNRPLLYETVLACGCYHKVFVERRIENAAAAQYGQPEEGKEHSIAKNIPLGFDFEVAGIVDSNYDQPAAPVVFVSSGDHKVLGLHSSSQFQFPDENGQVASYRLADYSELLHLTYGNNGATHSMFNPNNDQQVYGADRFERYIFWVIGTDDAGHPRRNDQILLHFDQARWKDPALFNKYLRLPSGF</sequence>
<gene>
    <name evidence="1" type="ORF">MNBD_PLANCTO02-2144</name>
</gene>
<proteinExistence type="predicted"/>
<dbReference type="EMBL" id="UOGL01000654">
    <property type="protein sequence ID" value="VAX42402.1"/>
    <property type="molecule type" value="Genomic_DNA"/>
</dbReference>
<protein>
    <submittedName>
        <fullName evidence="1">Uncharacterized protein</fullName>
    </submittedName>
</protein>
<accession>A0A3B1DNQ3</accession>
<reference evidence="1" key="1">
    <citation type="submission" date="2018-06" db="EMBL/GenBank/DDBJ databases">
        <authorList>
            <person name="Zhirakovskaya E."/>
        </authorList>
    </citation>
    <scope>NUCLEOTIDE SEQUENCE</scope>
</reference>